<dbReference type="SMART" id="SM00267">
    <property type="entry name" value="GGDEF"/>
    <property type="match status" value="1"/>
</dbReference>
<feature type="domain" description="PAC" evidence="2">
    <location>
        <begin position="208"/>
        <end position="260"/>
    </location>
</feature>
<dbReference type="SUPFAM" id="SSF55073">
    <property type="entry name" value="Nucleotide cyclase"/>
    <property type="match status" value="1"/>
</dbReference>
<dbReference type="InterPro" id="IPR000160">
    <property type="entry name" value="GGDEF_dom"/>
</dbReference>
<evidence type="ECO:0000259" key="3">
    <source>
        <dbReference type="PROSITE" id="PS50883"/>
    </source>
</evidence>
<dbReference type="SUPFAM" id="SSF141868">
    <property type="entry name" value="EAL domain-like"/>
    <property type="match status" value="1"/>
</dbReference>
<dbReference type="CDD" id="cd00130">
    <property type="entry name" value="PAS"/>
    <property type="match status" value="1"/>
</dbReference>
<dbReference type="Pfam" id="PF00563">
    <property type="entry name" value="EAL"/>
    <property type="match status" value="1"/>
</dbReference>
<dbReference type="InterPro" id="IPR052155">
    <property type="entry name" value="Biofilm_reg_signaling"/>
</dbReference>
<organism evidence="5 6">
    <name type="scientific">Saccharopolyspora rectivirgula</name>
    <dbReference type="NCBI Taxonomy" id="28042"/>
    <lineage>
        <taxon>Bacteria</taxon>
        <taxon>Bacillati</taxon>
        <taxon>Actinomycetota</taxon>
        <taxon>Actinomycetes</taxon>
        <taxon>Pseudonocardiales</taxon>
        <taxon>Pseudonocardiaceae</taxon>
        <taxon>Saccharopolyspora</taxon>
    </lineage>
</organism>
<dbReference type="SMART" id="SM00052">
    <property type="entry name" value="EAL"/>
    <property type="match status" value="1"/>
</dbReference>
<accession>A0A073AZS0</accession>
<feature type="domain" description="PAS" evidence="1">
    <location>
        <begin position="133"/>
        <end position="203"/>
    </location>
</feature>
<dbReference type="SMART" id="SM00086">
    <property type="entry name" value="PAC"/>
    <property type="match status" value="1"/>
</dbReference>
<dbReference type="Gene3D" id="3.30.70.270">
    <property type="match status" value="1"/>
</dbReference>
<comment type="caution">
    <text evidence="5">The sequence shown here is derived from an EMBL/GenBank/DDBJ whole genome shotgun (WGS) entry which is preliminary data.</text>
</comment>
<dbReference type="InterPro" id="IPR000014">
    <property type="entry name" value="PAS"/>
</dbReference>
<evidence type="ECO:0000259" key="4">
    <source>
        <dbReference type="PROSITE" id="PS50887"/>
    </source>
</evidence>
<feature type="domain" description="GGDEF" evidence="4">
    <location>
        <begin position="290"/>
        <end position="424"/>
    </location>
</feature>
<gene>
    <name evidence="5" type="ORF">GU90_10255</name>
</gene>
<dbReference type="Gene3D" id="3.30.450.20">
    <property type="entry name" value="PAS domain"/>
    <property type="match status" value="1"/>
</dbReference>
<dbReference type="Gene3D" id="3.20.20.450">
    <property type="entry name" value="EAL domain"/>
    <property type="match status" value="1"/>
</dbReference>
<dbReference type="NCBIfam" id="TIGR00229">
    <property type="entry name" value="sensory_box"/>
    <property type="match status" value="1"/>
</dbReference>
<reference evidence="5 6" key="1">
    <citation type="submission" date="2014-06" db="EMBL/GenBank/DDBJ databases">
        <title>Saccharopolyspora rectivirgula DSM-43113 Genome sequencing.</title>
        <authorList>
            <person name="Barrera C."/>
            <person name="Millon L."/>
            <person name="Rognon B."/>
            <person name="Zaugg C."/>
            <person name="Monod M."/>
        </authorList>
    </citation>
    <scope>NUCLEOTIDE SEQUENCE [LARGE SCALE GENOMIC DNA]</scope>
    <source>
        <strain evidence="5 6">DSM 43113</strain>
    </source>
</reference>
<dbReference type="SUPFAM" id="SSF55785">
    <property type="entry name" value="PYP-like sensor domain (PAS domain)"/>
    <property type="match status" value="1"/>
</dbReference>
<dbReference type="NCBIfam" id="TIGR00254">
    <property type="entry name" value="GGDEF"/>
    <property type="match status" value="1"/>
</dbReference>
<dbReference type="InterPro" id="IPR000700">
    <property type="entry name" value="PAS-assoc_C"/>
</dbReference>
<dbReference type="Pfam" id="PF00990">
    <property type="entry name" value="GGDEF"/>
    <property type="match status" value="1"/>
</dbReference>
<evidence type="ECO:0008006" key="7">
    <source>
        <dbReference type="Google" id="ProtNLM"/>
    </source>
</evidence>
<feature type="domain" description="EAL" evidence="3">
    <location>
        <begin position="433"/>
        <end position="690"/>
    </location>
</feature>
<evidence type="ECO:0000259" key="2">
    <source>
        <dbReference type="PROSITE" id="PS50113"/>
    </source>
</evidence>
<dbReference type="PROSITE" id="PS50883">
    <property type="entry name" value="EAL"/>
    <property type="match status" value="1"/>
</dbReference>
<dbReference type="EMBL" id="JNVU01000025">
    <property type="protein sequence ID" value="KEI44537.1"/>
    <property type="molecule type" value="Genomic_DNA"/>
</dbReference>
<dbReference type="InterPro" id="IPR043128">
    <property type="entry name" value="Rev_trsase/Diguanyl_cyclase"/>
</dbReference>
<evidence type="ECO:0000259" key="1">
    <source>
        <dbReference type="PROSITE" id="PS50112"/>
    </source>
</evidence>
<evidence type="ECO:0000313" key="6">
    <source>
        <dbReference type="Proteomes" id="UP000031419"/>
    </source>
</evidence>
<dbReference type="SMART" id="SM00091">
    <property type="entry name" value="PAS"/>
    <property type="match status" value="1"/>
</dbReference>
<dbReference type="PROSITE" id="PS50887">
    <property type="entry name" value="GGDEF"/>
    <property type="match status" value="1"/>
</dbReference>
<dbReference type="STRING" id="28042.GU90_10255"/>
<evidence type="ECO:0000313" key="5">
    <source>
        <dbReference type="EMBL" id="KEI44537.1"/>
    </source>
</evidence>
<dbReference type="Pfam" id="PF08448">
    <property type="entry name" value="PAS_4"/>
    <property type="match status" value="1"/>
</dbReference>
<dbReference type="PANTHER" id="PTHR44757">
    <property type="entry name" value="DIGUANYLATE CYCLASE DGCP"/>
    <property type="match status" value="1"/>
</dbReference>
<dbReference type="eggNOG" id="COG5001">
    <property type="taxonomic scope" value="Bacteria"/>
</dbReference>
<keyword evidence="6" id="KW-1185">Reference proteome</keyword>
<dbReference type="InterPro" id="IPR001610">
    <property type="entry name" value="PAC"/>
</dbReference>
<dbReference type="InterPro" id="IPR035965">
    <property type="entry name" value="PAS-like_dom_sf"/>
</dbReference>
<dbReference type="CDD" id="cd01949">
    <property type="entry name" value="GGDEF"/>
    <property type="match status" value="1"/>
</dbReference>
<dbReference type="InterPro" id="IPR001633">
    <property type="entry name" value="EAL_dom"/>
</dbReference>
<dbReference type="Proteomes" id="UP000031419">
    <property type="component" value="Unassembled WGS sequence"/>
</dbReference>
<protein>
    <recommendedName>
        <fullName evidence="7">Diguanylate cyclase</fullName>
    </recommendedName>
</protein>
<proteinExistence type="predicted"/>
<dbReference type="AlphaFoldDB" id="A0A073AZS0"/>
<name>A0A073AZS0_9PSEU</name>
<dbReference type="PANTHER" id="PTHR44757:SF2">
    <property type="entry name" value="BIOFILM ARCHITECTURE MAINTENANCE PROTEIN MBAA"/>
    <property type="match status" value="1"/>
</dbReference>
<dbReference type="PROSITE" id="PS50112">
    <property type="entry name" value="PAS"/>
    <property type="match status" value="1"/>
</dbReference>
<dbReference type="InterPro" id="IPR029787">
    <property type="entry name" value="Nucleotide_cyclase"/>
</dbReference>
<dbReference type="PROSITE" id="PS50113">
    <property type="entry name" value="PAC"/>
    <property type="match status" value="1"/>
</dbReference>
<dbReference type="InterPro" id="IPR013656">
    <property type="entry name" value="PAS_4"/>
</dbReference>
<dbReference type="InterPro" id="IPR035919">
    <property type="entry name" value="EAL_sf"/>
</dbReference>
<sequence length="693" mass="75552">MLPRGYCDAGRRAELAGRWAARLSGASCSGQLRSAAEESLRKLIDRLLEAMTEDSALAGTAQQLGRRLAETSPEEDPGASLRVLCDLLLGEDPPRDLHRLATALSEVTTGYATAIRDRLAGELAETKRRADRSEARFSETFANTPVGIAVCDTSGAFLQVNPAWEETFGYPAEELAGKTIFDLCHPDDVADVSAAYRQLSGSEGAWQLPERKRLLRANGGHVWANLAISVLPDQDGKPANFLTMVQDVTDLHLLQKRFQHQALHDPLTDLPNRQYFRTRLETALANHPEDTLTVYHLALDGFELINDGLGHEAGEKLLRAVAHRLRQLVEGEDALVARFGGVEFAIVVRQRAQTPSIGEFAGMINRALAEPVYVDQHGVTTSACIGVVQRQAAGSDPADLLWAADVALRRAERTGSRQWALFDPDRGSEERVEAKLAAVLAGGLELGEMDIVYRPLVSLESGELLELEAQLLWETGVHDTVEHSDCLRLAEKSGAALVVRDWVLRQVREQQRDWQQSGEPVPVTVALSENQARDPDLVAAARQVLAWDDIGPGWLRLLLPVTVLETGDEEARENLALLGELGLRTGLHGLRGAAAELRLLRELEVDTVRLAEDLVQAVHSAESTEAPEVRAVHAFVPLLQQCGAQVWVSGVHTEQQAQVWRQLGCAVAAGPAFGDPVLSFDVPDLLARSTSAN</sequence>